<dbReference type="RefSeq" id="WP_115832418.1">
    <property type="nucleotide sequence ID" value="NZ_QNUL01000016.1"/>
</dbReference>
<dbReference type="InterPro" id="IPR017946">
    <property type="entry name" value="PLC-like_Pdiesterase_TIM-brl"/>
</dbReference>
<dbReference type="PROSITE" id="PS50007">
    <property type="entry name" value="PIPLC_X_DOMAIN"/>
    <property type="match status" value="1"/>
</dbReference>
<dbReference type="Pfam" id="PF20434">
    <property type="entry name" value="BD-FAE"/>
    <property type="match status" value="1"/>
</dbReference>
<dbReference type="PANTHER" id="PTHR46320:SF1">
    <property type="entry name" value="GLYCEROPHOSPHODIESTER PHOSPHODIESTERASE 1"/>
    <property type="match status" value="1"/>
</dbReference>
<dbReference type="GO" id="GO:0070291">
    <property type="term" value="P:N-acylethanolamine metabolic process"/>
    <property type="evidence" value="ECO:0007669"/>
    <property type="project" value="TreeGrafter"/>
</dbReference>
<evidence type="ECO:0000259" key="1">
    <source>
        <dbReference type="PROSITE" id="PS51704"/>
    </source>
</evidence>
<dbReference type="Gene3D" id="3.40.50.1820">
    <property type="entry name" value="alpha/beta hydrolase"/>
    <property type="match status" value="1"/>
</dbReference>
<reference evidence="2 3" key="1">
    <citation type="submission" date="2018-07" db="EMBL/GenBank/DDBJ databases">
        <title>Dyadobacter roseus sp. nov., isolated from rose rhizosphere soil.</title>
        <authorList>
            <person name="Chen L."/>
        </authorList>
    </citation>
    <scope>NUCLEOTIDE SEQUENCE [LARGE SCALE GENOMIC DNA]</scope>
    <source>
        <strain evidence="2 3">RS19</strain>
    </source>
</reference>
<protein>
    <recommendedName>
        <fullName evidence="1">GP-PDE domain-containing protein</fullName>
    </recommendedName>
</protein>
<dbReference type="SUPFAM" id="SSF51695">
    <property type="entry name" value="PLC-like phosphodiesterases"/>
    <property type="match status" value="1"/>
</dbReference>
<dbReference type="PROSITE" id="PS51704">
    <property type="entry name" value="GP_PDE"/>
    <property type="match status" value="1"/>
</dbReference>
<feature type="domain" description="GP-PDE" evidence="1">
    <location>
        <begin position="35"/>
        <end position="264"/>
    </location>
</feature>
<dbReference type="GO" id="GO:0008889">
    <property type="term" value="F:glycerophosphodiester phosphodiesterase activity"/>
    <property type="evidence" value="ECO:0007669"/>
    <property type="project" value="TreeGrafter"/>
</dbReference>
<comment type="caution">
    <text evidence="2">The sequence shown here is derived from an EMBL/GenBank/DDBJ whole genome shotgun (WGS) entry which is preliminary data.</text>
</comment>
<dbReference type="Pfam" id="PF03009">
    <property type="entry name" value="GDPD"/>
    <property type="match status" value="1"/>
</dbReference>
<dbReference type="InterPro" id="IPR029058">
    <property type="entry name" value="AB_hydrolase_fold"/>
</dbReference>
<organism evidence="2 3">
    <name type="scientific">Dyadobacter luteus</name>
    <dbReference type="NCBI Taxonomy" id="2259619"/>
    <lineage>
        <taxon>Bacteria</taxon>
        <taxon>Pseudomonadati</taxon>
        <taxon>Bacteroidota</taxon>
        <taxon>Cytophagia</taxon>
        <taxon>Cytophagales</taxon>
        <taxon>Spirosomataceae</taxon>
        <taxon>Dyadobacter</taxon>
    </lineage>
</organism>
<dbReference type="InterPro" id="IPR030395">
    <property type="entry name" value="GP_PDE_dom"/>
</dbReference>
<dbReference type="GO" id="GO:0005886">
    <property type="term" value="C:plasma membrane"/>
    <property type="evidence" value="ECO:0007669"/>
    <property type="project" value="TreeGrafter"/>
</dbReference>
<dbReference type="Gene3D" id="3.20.20.190">
    <property type="entry name" value="Phosphatidylinositol (PI) phosphodiesterase"/>
    <property type="match status" value="1"/>
</dbReference>
<accession>A0A3D8Y845</accession>
<proteinExistence type="predicted"/>
<dbReference type="InterPro" id="IPR049492">
    <property type="entry name" value="BD-FAE-like_dom"/>
</dbReference>
<dbReference type="PANTHER" id="PTHR46320">
    <property type="entry name" value="GLYCEROPHOSPHODIESTER PHOSPHODIESTERASE 1"/>
    <property type="match status" value="1"/>
</dbReference>
<name>A0A3D8Y845_9BACT</name>
<dbReference type="Proteomes" id="UP000256373">
    <property type="component" value="Unassembled WGS sequence"/>
</dbReference>
<dbReference type="OrthoDB" id="384721at2"/>
<dbReference type="SUPFAM" id="SSF53474">
    <property type="entry name" value="alpha/beta-Hydrolases"/>
    <property type="match status" value="1"/>
</dbReference>
<dbReference type="CDD" id="cd08566">
    <property type="entry name" value="GDPD_AtGDE_like"/>
    <property type="match status" value="1"/>
</dbReference>
<sequence>MYTSINNRYYLLLFFCLINTSVFSQAVLPFSKNKLVVIAHRGNHVDVPENTIASFKEAIKAGADYVEVDLRTSKDGQLVVVHDATVDRTTDGKGRVADLTLAELRALKVLNGEKKSHRIPEFKEVLKVCKGEINIYLDFKEADVTQTWEQIRDAGMEKQVVVYLNKIPQYKQWRNVAPQMPLMTSLIDEVKNSAQLNIFLGQVKIEVLDNIASPDMVRTAGEKGVAVWLDVQNPSEGPDTWEEALAKGVHGLQTDHPAKLVAFLKDKGWRNAVPATAVLRTEKKKSGYITLKNIKYADAAGNENLLDAYVPRNHTDSTRVIVYIHGGSWSRGDKSEFPEAFIEELVGKRGYAVVSMNYRLVKDGKDLFPAQITDVEKALKFLTDKSKKYKYNGSEFVLMGGSAGAHLAMLYAYGHNTEKKVKGVVDLWGPTDLTDKTVRADGSDADNTVIRFLGEKDPNAQIAKDASPSYHLTKETGVPTILFHGGQDPLVHVSQAENLYKKLLSMGVPAQYELYPEDKHGMSAGSMVDVMEKMLVWLEKTYPAR</sequence>
<gene>
    <name evidence="2" type="ORF">DSL64_18570</name>
</gene>
<dbReference type="GO" id="GO:0006580">
    <property type="term" value="P:ethanolamine metabolic process"/>
    <property type="evidence" value="ECO:0007669"/>
    <property type="project" value="TreeGrafter"/>
</dbReference>
<dbReference type="AlphaFoldDB" id="A0A3D8Y845"/>
<keyword evidence="3" id="KW-1185">Reference proteome</keyword>
<dbReference type="GO" id="GO:0006644">
    <property type="term" value="P:phospholipid metabolic process"/>
    <property type="evidence" value="ECO:0007669"/>
    <property type="project" value="TreeGrafter"/>
</dbReference>
<evidence type="ECO:0000313" key="2">
    <source>
        <dbReference type="EMBL" id="REA59326.1"/>
    </source>
</evidence>
<dbReference type="EMBL" id="QNUL01000016">
    <property type="protein sequence ID" value="REA59326.1"/>
    <property type="molecule type" value="Genomic_DNA"/>
</dbReference>
<evidence type="ECO:0000313" key="3">
    <source>
        <dbReference type="Proteomes" id="UP000256373"/>
    </source>
</evidence>